<reference evidence="1" key="2">
    <citation type="journal article" date="2015" name="Data Brief">
        <title>Shoot transcriptome of the giant reed, Arundo donax.</title>
        <authorList>
            <person name="Barrero R.A."/>
            <person name="Guerrero F.D."/>
            <person name="Moolhuijzen P."/>
            <person name="Goolsby J.A."/>
            <person name="Tidwell J."/>
            <person name="Bellgard S.E."/>
            <person name="Bellgard M.I."/>
        </authorList>
    </citation>
    <scope>NUCLEOTIDE SEQUENCE</scope>
    <source>
        <tissue evidence="1">Shoot tissue taken approximately 20 cm above the soil surface</tissue>
    </source>
</reference>
<sequence length="23" mass="2616">MYKPVQYAQQHSNLACVPVVVLK</sequence>
<name>A0A0A9C4Z3_ARUDO</name>
<dbReference type="AlphaFoldDB" id="A0A0A9C4Z3"/>
<protein>
    <submittedName>
        <fullName evidence="1">Uncharacterized protein</fullName>
    </submittedName>
</protein>
<dbReference type="EMBL" id="GBRH01228367">
    <property type="protein sequence ID" value="JAD69528.1"/>
    <property type="molecule type" value="Transcribed_RNA"/>
</dbReference>
<accession>A0A0A9C4Z3</accession>
<organism evidence="1">
    <name type="scientific">Arundo donax</name>
    <name type="common">Giant reed</name>
    <name type="synonym">Donax arundinaceus</name>
    <dbReference type="NCBI Taxonomy" id="35708"/>
    <lineage>
        <taxon>Eukaryota</taxon>
        <taxon>Viridiplantae</taxon>
        <taxon>Streptophyta</taxon>
        <taxon>Embryophyta</taxon>
        <taxon>Tracheophyta</taxon>
        <taxon>Spermatophyta</taxon>
        <taxon>Magnoliopsida</taxon>
        <taxon>Liliopsida</taxon>
        <taxon>Poales</taxon>
        <taxon>Poaceae</taxon>
        <taxon>PACMAD clade</taxon>
        <taxon>Arundinoideae</taxon>
        <taxon>Arundineae</taxon>
        <taxon>Arundo</taxon>
    </lineage>
</organism>
<evidence type="ECO:0000313" key="1">
    <source>
        <dbReference type="EMBL" id="JAD69528.1"/>
    </source>
</evidence>
<proteinExistence type="predicted"/>
<reference evidence="1" key="1">
    <citation type="submission" date="2014-09" db="EMBL/GenBank/DDBJ databases">
        <authorList>
            <person name="Magalhaes I.L.F."/>
            <person name="Oliveira U."/>
            <person name="Santos F.R."/>
            <person name="Vidigal T.H.D.A."/>
            <person name="Brescovit A.D."/>
            <person name="Santos A.J."/>
        </authorList>
    </citation>
    <scope>NUCLEOTIDE SEQUENCE</scope>
    <source>
        <tissue evidence="1">Shoot tissue taken approximately 20 cm above the soil surface</tissue>
    </source>
</reference>